<gene>
    <name evidence="3" type="ORF">ATH50_2701</name>
</gene>
<dbReference type="AlphaFoldDB" id="A0A3M0CVY1"/>
<evidence type="ECO:0000256" key="2">
    <source>
        <dbReference type="SAM" id="Phobius"/>
    </source>
</evidence>
<protein>
    <submittedName>
        <fullName evidence="3">Uncharacterized protein</fullName>
    </submittedName>
</protein>
<keyword evidence="2" id="KW-0812">Transmembrane</keyword>
<comment type="caution">
    <text evidence="3">The sequence shown here is derived from an EMBL/GenBank/DDBJ whole genome shotgun (WGS) entry which is preliminary data.</text>
</comment>
<proteinExistence type="predicted"/>
<organism evidence="3 4">
    <name type="scientific">Haloplanus aerogenes</name>
    <dbReference type="NCBI Taxonomy" id="660522"/>
    <lineage>
        <taxon>Archaea</taxon>
        <taxon>Methanobacteriati</taxon>
        <taxon>Methanobacteriota</taxon>
        <taxon>Stenosarchaea group</taxon>
        <taxon>Halobacteria</taxon>
        <taxon>Halobacteriales</taxon>
        <taxon>Haloferacaceae</taxon>
        <taxon>Haloplanus</taxon>
    </lineage>
</organism>
<evidence type="ECO:0000313" key="4">
    <source>
        <dbReference type="Proteomes" id="UP000277326"/>
    </source>
</evidence>
<dbReference type="EMBL" id="REFS01000005">
    <property type="protein sequence ID" value="RMB13368.1"/>
    <property type="molecule type" value="Genomic_DNA"/>
</dbReference>
<sequence length="83" mass="8627">MFDHPSQRQSYRSRPHRSSAAVSLLLAASVPAVIWAVSNPLPTALVIAAVTVVVRGVRALRARAAARSTASSPPVATGRTDGP</sequence>
<keyword evidence="2" id="KW-1133">Transmembrane helix</keyword>
<keyword evidence="2" id="KW-0472">Membrane</keyword>
<reference evidence="3 4" key="1">
    <citation type="journal article" date="2015" name="Stand. Genomic Sci.">
        <title>Genomic Encyclopedia of Bacterial and Archaeal Type Strains, Phase III: the genomes of soil and plant-associated and newly described type strains.</title>
        <authorList>
            <person name="Whitman W.B."/>
            <person name="Woyke T."/>
            <person name="Klenk H.P."/>
            <person name="Zhou Y."/>
            <person name="Lilburn T.G."/>
            <person name="Beck B.J."/>
            <person name="De Vos P."/>
            <person name="Vandamme P."/>
            <person name="Eisen J.A."/>
            <person name="Garrity G."/>
            <person name="Hugenholtz P."/>
            <person name="Kyrpides N.C."/>
        </authorList>
    </citation>
    <scope>NUCLEOTIDE SEQUENCE [LARGE SCALE GENOMIC DNA]</scope>
    <source>
        <strain evidence="3 4">CGMCC 1.10124</strain>
    </source>
</reference>
<evidence type="ECO:0000313" key="3">
    <source>
        <dbReference type="EMBL" id="RMB13368.1"/>
    </source>
</evidence>
<dbReference type="Proteomes" id="UP000277326">
    <property type="component" value="Unassembled WGS sequence"/>
</dbReference>
<name>A0A3M0CVY1_9EURY</name>
<feature type="transmembrane region" description="Helical" evidence="2">
    <location>
        <begin position="43"/>
        <end position="60"/>
    </location>
</feature>
<accession>A0A3M0CVY1</accession>
<feature type="region of interest" description="Disordered" evidence="1">
    <location>
        <begin position="63"/>
        <end position="83"/>
    </location>
</feature>
<feature type="compositionally biased region" description="Low complexity" evidence="1">
    <location>
        <begin position="63"/>
        <end position="76"/>
    </location>
</feature>
<evidence type="ECO:0000256" key="1">
    <source>
        <dbReference type="SAM" id="MobiDB-lite"/>
    </source>
</evidence>